<sequence length="261" mass="26590">MRKNLLLLTGLTVFLSSCGGGDEDATPDCTVSDLVVSIEGSSNDVCGQGIGEIEATATDGAGSYEFSIDGQSFQSSGLFTGLEAGAYTVTVRDANDCMKTVAASLSDEGGLTIEATSTSSTCGSSTGAIAVEATGDGGSFQYRLDDGAFGTTSEFTGVSSGLHIVTVKDETGCEEDKEVLVLSGVSFKDQVSSIISTNCAVATCHNGTAGIPNFTSFGAIQENAATIKVKTGNKTMPKVGSLTDLEIQTIACWVDDGAKDN</sequence>
<dbReference type="RefSeq" id="WP_317488365.1">
    <property type="nucleotide sequence ID" value="NZ_CP136051.1"/>
</dbReference>
<evidence type="ECO:0008006" key="3">
    <source>
        <dbReference type="Google" id="ProtNLM"/>
    </source>
</evidence>
<proteinExistence type="predicted"/>
<gene>
    <name evidence="1" type="ORF">RT717_21250</name>
</gene>
<protein>
    <recommendedName>
        <fullName evidence="3">SprB repeat-containing protein</fullName>
    </recommendedName>
</protein>
<dbReference type="PROSITE" id="PS51257">
    <property type="entry name" value="PROKAR_LIPOPROTEIN"/>
    <property type="match status" value="1"/>
</dbReference>
<keyword evidence="2" id="KW-1185">Reference proteome</keyword>
<organism evidence="1 2">
    <name type="scientific">Imperialibacter roseus</name>
    <dbReference type="NCBI Taxonomy" id="1324217"/>
    <lineage>
        <taxon>Bacteria</taxon>
        <taxon>Pseudomonadati</taxon>
        <taxon>Bacteroidota</taxon>
        <taxon>Cytophagia</taxon>
        <taxon>Cytophagales</taxon>
        <taxon>Flammeovirgaceae</taxon>
        <taxon>Imperialibacter</taxon>
    </lineage>
</organism>
<reference evidence="1 2" key="1">
    <citation type="journal article" date="2023" name="Microbiol. Resour. Announc.">
        <title>Complete Genome Sequence of Imperialibacter roseus strain P4T.</title>
        <authorList>
            <person name="Tizabi D.R."/>
            <person name="Bachvaroff T."/>
            <person name="Hill R.T."/>
        </authorList>
    </citation>
    <scope>NUCLEOTIDE SEQUENCE [LARGE SCALE GENOMIC DNA]</scope>
    <source>
        <strain evidence="1 2">P4T</strain>
    </source>
</reference>
<accession>A0ABZ0IM66</accession>
<dbReference type="Proteomes" id="UP001302349">
    <property type="component" value="Chromosome"/>
</dbReference>
<evidence type="ECO:0000313" key="1">
    <source>
        <dbReference type="EMBL" id="WOK05607.1"/>
    </source>
</evidence>
<dbReference type="EMBL" id="CP136051">
    <property type="protein sequence ID" value="WOK05607.1"/>
    <property type="molecule type" value="Genomic_DNA"/>
</dbReference>
<evidence type="ECO:0000313" key="2">
    <source>
        <dbReference type="Proteomes" id="UP001302349"/>
    </source>
</evidence>
<name>A0ABZ0IM66_9BACT</name>